<dbReference type="InterPro" id="IPR009061">
    <property type="entry name" value="DNA-bd_dom_put_sf"/>
</dbReference>
<dbReference type="PANTHER" id="PTHR30204:SF97">
    <property type="entry name" value="MERR FAMILY REGULATORY PROTEIN"/>
    <property type="match status" value="1"/>
</dbReference>
<dbReference type="PROSITE" id="PS50937">
    <property type="entry name" value="HTH_MERR_2"/>
    <property type="match status" value="1"/>
</dbReference>
<dbReference type="InterPro" id="IPR047057">
    <property type="entry name" value="MerR_fam"/>
</dbReference>
<dbReference type="InterPro" id="IPR012925">
    <property type="entry name" value="TipAS_dom"/>
</dbReference>
<evidence type="ECO:0000256" key="1">
    <source>
        <dbReference type="ARBA" id="ARBA00023125"/>
    </source>
</evidence>
<evidence type="ECO:0000313" key="5">
    <source>
        <dbReference type="Proteomes" id="UP001200604"/>
    </source>
</evidence>
<dbReference type="Proteomes" id="UP001200604">
    <property type="component" value="Unassembled WGS sequence"/>
</dbReference>
<feature type="compositionally biased region" description="Basic and acidic residues" evidence="2">
    <location>
        <begin position="80"/>
        <end position="98"/>
    </location>
</feature>
<dbReference type="InterPro" id="IPR000551">
    <property type="entry name" value="MerR-type_HTH_dom"/>
</dbReference>
<reference evidence="4 5" key="1">
    <citation type="submission" date="2022-01" db="EMBL/GenBank/DDBJ databases">
        <title>Identification and Characterization of Corynebacterium sp.</title>
        <authorList>
            <person name="Luo Q."/>
            <person name="Qu P."/>
            <person name="Chen Q."/>
        </authorList>
    </citation>
    <scope>NUCLEOTIDE SEQUENCE [LARGE SCALE GENOMIC DNA]</scope>
    <source>
        <strain evidence="4 5">MC-12</strain>
    </source>
</reference>
<feature type="region of interest" description="Disordered" evidence="2">
    <location>
        <begin position="80"/>
        <end position="108"/>
    </location>
</feature>
<evidence type="ECO:0000256" key="2">
    <source>
        <dbReference type="SAM" id="MobiDB-lite"/>
    </source>
</evidence>
<dbReference type="SUPFAM" id="SSF89082">
    <property type="entry name" value="Antibiotic binding domain of TipA-like multidrug resistance regulators"/>
    <property type="match status" value="1"/>
</dbReference>
<feature type="domain" description="HTH merR-type" evidence="3">
    <location>
        <begin position="12"/>
        <end position="81"/>
    </location>
</feature>
<organism evidence="4 5">
    <name type="scientific">Corynebacterium parakroppenstedtii</name>
    <dbReference type="NCBI Taxonomy" id="2828363"/>
    <lineage>
        <taxon>Bacteria</taxon>
        <taxon>Bacillati</taxon>
        <taxon>Actinomycetota</taxon>
        <taxon>Actinomycetes</taxon>
        <taxon>Mycobacteriales</taxon>
        <taxon>Corynebacteriaceae</taxon>
        <taxon>Corynebacterium</taxon>
    </lineage>
</organism>
<proteinExistence type="predicted"/>
<evidence type="ECO:0000259" key="3">
    <source>
        <dbReference type="PROSITE" id="PS50937"/>
    </source>
</evidence>
<evidence type="ECO:0000313" key="4">
    <source>
        <dbReference type="EMBL" id="MCF6774225.1"/>
    </source>
</evidence>
<dbReference type="InterPro" id="IPR036244">
    <property type="entry name" value="TipA-like_antibiotic-bd"/>
</dbReference>
<keyword evidence="5" id="KW-1185">Reference proteome</keyword>
<dbReference type="CDD" id="cd01106">
    <property type="entry name" value="HTH_TipAL-Mta"/>
    <property type="match status" value="1"/>
</dbReference>
<dbReference type="Pfam" id="PF07739">
    <property type="entry name" value="TipAS"/>
    <property type="match status" value="1"/>
</dbReference>
<accession>A0ABS9HN15</accession>
<comment type="caution">
    <text evidence="4">The sequence shown here is derived from an EMBL/GenBank/DDBJ whole genome shotgun (WGS) entry which is preliminary data.</text>
</comment>
<dbReference type="PANTHER" id="PTHR30204">
    <property type="entry name" value="REDOX-CYCLING DRUG-SENSING TRANSCRIPTIONAL ACTIVATOR SOXR"/>
    <property type="match status" value="1"/>
</dbReference>
<dbReference type="PRINTS" id="PR00040">
    <property type="entry name" value="HTHMERR"/>
</dbReference>
<dbReference type="SUPFAM" id="SSF46955">
    <property type="entry name" value="Putative DNA-binding domain"/>
    <property type="match status" value="1"/>
</dbReference>
<name>A0ABS9HN15_9CORY</name>
<dbReference type="PROSITE" id="PS00552">
    <property type="entry name" value="HTH_MERR_1"/>
    <property type="match status" value="1"/>
</dbReference>
<dbReference type="Gene3D" id="1.10.1660.10">
    <property type="match status" value="1"/>
</dbReference>
<dbReference type="Pfam" id="PF13411">
    <property type="entry name" value="MerR_1"/>
    <property type="match status" value="1"/>
</dbReference>
<dbReference type="Gene3D" id="1.10.490.50">
    <property type="entry name" value="Antibiotic binding domain of TipA-like multidrug resistance regulators"/>
    <property type="match status" value="1"/>
</dbReference>
<protein>
    <submittedName>
        <fullName evidence="4">MerR family transcriptional regulator</fullName>
    </submittedName>
</protein>
<dbReference type="GeneID" id="92726777"/>
<dbReference type="RefSeq" id="WP_046205067.1">
    <property type="nucleotide sequence ID" value="NZ_JAGSOA010000001.1"/>
</dbReference>
<sequence>MTADNDGDSAHVFTVGELAERLGVSVRTLHYWEERGVLCPSTRTWAGHRVYSTADMKRAQLVLVYRSTGMPLRQVKEILGEGPAAHDDDVSEGLKETSPKTSPSVEAQQDMDARQISVLVRNLEQQRRALVKDRDDVARKLELVDRLLEQCRPRGPVSLDEIATIVGEPKYRVYAEEAEATWGDMEDWAQSIANQKYMGRAEWRSFASEMQELEQACAYAMRSGVIPGCPEANSLAERHRKLLSRHFPVTPSKHVLIARFYTDDPRFAAHFDRYGDGLSVWMRKIIDANSACYGVNADSAQWE</sequence>
<dbReference type="EMBL" id="JAKJKU010000003">
    <property type="protein sequence ID" value="MCF6774225.1"/>
    <property type="molecule type" value="Genomic_DNA"/>
</dbReference>
<dbReference type="SMART" id="SM00422">
    <property type="entry name" value="HTH_MERR"/>
    <property type="match status" value="1"/>
</dbReference>
<gene>
    <name evidence="4" type="ORF">L3H44_07355</name>
</gene>
<keyword evidence="1" id="KW-0238">DNA-binding</keyword>